<dbReference type="PANTHER" id="PTHR46533">
    <property type="entry name" value="ZINC FINGER MYND DOMAIN-CONTAINING PROTEIN 12"/>
    <property type="match status" value="1"/>
</dbReference>
<name>A0AA35KQS8_9SAUR</name>
<dbReference type="InterPro" id="IPR002893">
    <property type="entry name" value="Znf_MYND"/>
</dbReference>
<gene>
    <name evidence="6" type="ORF">PODLI_1B024829</name>
</gene>
<organism evidence="6 7">
    <name type="scientific">Podarcis lilfordi</name>
    <name type="common">Lilford's wall lizard</name>
    <dbReference type="NCBI Taxonomy" id="74358"/>
    <lineage>
        <taxon>Eukaryota</taxon>
        <taxon>Metazoa</taxon>
        <taxon>Chordata</taxon>
        <taxon>Craniata</taxon>
        <taxon>Vertebrata</taxon>
        <taxon>Euteleostomi</taxon>
        <taxon>Lepidosauria</taxon>
        <taxon>Squamata</taxon>
        <taxon>Bifurcata</taxon>
        <taxon>Unidentata</taxon>
        <taxon>Episquamata</taxon>
        <taxon>Laterata</taxon>
        <taxon>Lacertibaenia</taxon>
        <taxon>Lacertidae</taxon>
        <taxon>Podarcis</taxon>
    </lineage>
</organism>
<feature type="domain" description="MYND-type" evidence="5">
    <location>
        <begin position="19"/>
        <end position="56"/>
    </location>
</feature>
<reference evidence="6" key="1">
    <citation type="submission" date="2022-12" db="EMBL/GenBank/DDBJ databases">
        <authorList>
            <person name="Alioto T."/>
            <person name="Alioto T."/>
            <person name="Gomez Garrido J."/>
        </authorList>
    </citation>
    <scope>NUCLEOTIDE SEQUENCE</scope>
</reference>
<evidence type="ECO:0000256" key="3">
    <source>
        <dbReference type="ARBA" id="ARBA00022833"/>
    </source>
</evidence>
<evidence type="ECO:0000259" key="5">
    <source>
        <dbReference type="PROSITE" id="PS50865"/>
    </source>
</evidence>
<dbReference type="Pfam" id="PF01753">
    <property type="entry name" value="zf-MYND"/>
    <property type="match status" value="1"/>
</dbReference>
<keyword evidence="7" id="KW-1185">Reference proteome</keyword>
<dbReference type="PANTHER" id="PTHR46533:SF1">
    <property type="entry name" value="ZINC FINGER MYND DOMAIN-CONTAINING PROTEIN 12"/>
    <property type="match status" value="1"/>
</dbReference>
<accession>A0AA35KQS8</accession>
<dbReference type="InterPro" id="IPR011990">
    <property type="entry name" value="TPR-like_helical_dom_sf"/>
</dbReference>
<dbReference type="InterPro" id="IPR053248">
    <property type="entry name" value="Zinc_finger_MYND_domain"/>
</dbReference>
<evidence type="ECO:0000256" key="2">
    <source>
        <dbReference type="ARBA" id="ARBA00022771"/>
    </source>
</evidence>
<keyword evidence="1" id="KW-0479">Metal-binding</keyword>
<dbReference type="PROSITE" id="PS01360">
    <property type="entry name" value="ZF_MYND_1"/>
    <property type="match status" value="1"/>
</dbReference>
<sequence>MQTQQLVPLALPRGQKLFCELCRGPATLRCGSCAVTYYCDVEHQSADWVSIHEKICQLLIPLRTTLPFYNSEEERKHGREQKLRREKFLAELTQAVAQNFLLEGKHEDAIPAALHSLKFSISVHSSNAVELVPAYLILAEAGLGLGHLAQAEEYLSQAQWIILKNSHCSNAIQSDFHRNLGLLHAAKGNFEDSLYHLANDIYFSSCAFGTNHMAASGGYFHMANVFFRQNRMDIADSLYSEVTNIWHHHFSHFIGLQYHTLMTPAELDMLAEEEETTEEVLDAKQRAEAKQMLSAILEIREQSPRPQLAQIAKVLHTLAMFHYLILDVPKAHELVMKLLQVMKKLPKYEPSESLHQLVKLLKSKPIYAK</sequence>
<dbReference type="Gene3D" id="6.10.140.2220">
    <property type="match status" value="1"/>
</dbReference>
<dbReference type="Proteomes" id="UP001178461">
    <property type="component" value="Chromosome 8"/>
</dbReference>
<keyword evidence="3" id="KW-0862">Zinc</keyword>
<dbReference type="GO" id="GO:0008270">
    <property type="term" value="F:zinc ion binding"/>
    <property type="evidence" value="ECO:0007669"/>
    <property type="project" value="UniProtKB-KW"/>
</dbReference>
<protein>
    <submittedName>
        <fullName evidence="6">Finger MYND domain-containing 12</fullName>
    </submittedName>
</protein>
<evidence type="ECO:0000256" key="1">
    <source>
        <dbReference type="ARBA" id="ARBA00022723"/>
    </source>
</evidence>
<dbReference type="EMBL" id="OX395133">
    <property type="protein sequence ID" value="CAI5782630.1"/>
    <property type="molecule type" value="Genomic_DNA"/>
</dbReference>
<dbReference type="PROSITE" id="PS50865">
    <property type="entry name" value="ZF_MYND_2"/>
    <property type="match status" value="1"/>
</dbReference>
<evidence type="ECO:0000256" key="4">
    <source>
        <dbReference type="PROSITE-ProRule" id="PRU00134"/>
    </source>
</evidence>
<proteinExistence type="predicted"/>
<dbReference type="SUPFAM" id="SSF48452">
    <property type="entry name" value="TPR-like"/>
    <property type="match status" value="1"/>
</dbReference>
<evidence type="ECO:0000313" key="7">
    <source>
        <dbReference type="Proteomes" id="UP001178461"/>
    </source>
</evidence>
<keyword evidence="2 4" id="KW-0863">Zinc-finger</keyword>
<dbReference type="SUPFAM" id="SSF144232">
    <property type="entry name" value="HIT/MYND zinc finger-like"/>
    <property type="match status" value="1"/>
</dbReference>
<dbReference type="Gene3D" id="1.25.40.10">
    <property type="entry name" value="Tetratricopeptide repeat domain"/>
    <property type="match status" value="1"/>
</dbReference>
<evidence type="ECO:0000313" key="6">
    <source>
        <dbReference type="EMBL" id="CAI5782630.1"/>
    </source>
</evidence>
<dbReference type="AlphaFoldDB" id="A0AA35KQS8"/>